<dbReference type="InterPro" id="IPR029039">
    <property type="entry name" value="Flavoprotein-like_sf"/>
</dbReference>
<dbReference type="SUPFAM" id="SSF52218">
    <property type="entry name" value="Flavoproteins"/>
    <property type="match status" value="1"/>
</dbReference>
<comment type="caution">
    <text evidence="3">The sequence shown here is derived from an EMBL/GenBank/DDBJ whole genome shotgun (WGS) entry which is preliminary data.</text>
</comment>
<evidence type="ECO:0000313" key="4">
    <source>
        <dbReference type="Proteomes" id="UP001597362"/>
    </source>
</evidence>
<gene>
    <name evidence="3" type="ORF">ACFSJH_17310</name>
</gene>
<sequence>MITTTTNRKTLVIVAHPQLHTNSTANIALMKKAEEHATTVRDLYAIYSNNQQIDVSKEQALLLEHDRIIFQFPIWWYSCPSLLKRWFDEVLTYGFAYGEGGNKLHQKEWGLAVTAGGSDFAYSAQGYNLFPLEQLLRPFAVTAHTIGASFLPVFSIYNVMKMTEEELELKTEEYAIYLTSSMNPVRTAAI</sequence>
<dbReference type="Gene3D" id="3.40.50.360">
    <property type="match status" value="1"/>
</dbReference>
<dbReference type="GO" id="GO:0016491">
    <property type="term" value="F:oxidoreductase activity"/>
    <property type="evidence" value="ECO:0007669"/>
    <property type="project" value="UniProtKB-KW"/>
</dbReference>
<accession>A0ABW4YPH8</accession>
<dbReference type="Pfam" id="PF02525">
    <property type="entry name" value="Flavodoxin_2"/>
    <property type="match status" value="1"/>
</dbReference>
<dbReference type="InterPro" id="IPR003680">
    <property type="entry name" value="Flavodoxin_fold"/>
</dbReference>
<keyword evidence="4" id="KW-1185">Reference proteome</keyword>
<reference evidence="4" key="1">
    <citation type="journal article" date="2019" name="Int. J. Syst. Evol. Microbiol.">
        <title>The Global Catalogue of Microorganisms (GCM) 10K type strain sequencing project: providing services to taxonomists for standard genome sequencing and annotation.</title>
        <authorList>
            <consortium name="The Broad Institute Genomics Platform"/>
            <consortium name="The Broad Institute Genome Sequencing Center for Infectious Disease"/>
            <person name="Wu L."/>
            <person name="Ma J."/>
        </authorList>
    </citation>
    <scope>NUCLEOTIDE SEQUENCE [LARGE SCALE GENOMIC DNA]</scope>
    <source>
        <strain evidence="4">GH52</strain>
    </source>
</reference>
<dbReference type="EMBL" id="JBHUHO010000040">
    <property type="protein sequence ID" value="MFD2117492.1"/>
    <property type="molecule type" value="Genomic_DNA"/>
</dbReference>
<dbReference type="EC" id="1.6.99.-" evidence="3"/>
<dbReference type="RefSeq" id="WP_377774715.1">
    <property type="nucleotide sequence ID" value="NZ_JBHUHO010000040.1"/>
</dbReference>
<dbReference type="PANTHER" id="PTHR47307:SF1">
    <property type="entry name" value="GLUTATHIONE-REGULATED POTASSIUM-EFFLUX SYSTEM ANCILLARY PROTEIN KEFG"/>
    <property type="match status" value="1"/>
</dbReference>
<evidence type="ECO:0000256" key="1">
    <source>
        <dbReference type="ARBA" id="ARBA00023002"/>
    </source>
</evidence>
<proteinExistence type="predicted"/>
<name>A0ABW4YPH8_9BACL</name>
<keyword evidence="1 3" id="KW-0560">Oxidoreductase</keyword>
<dbReference type="InterPro" id="IPR046980">
    <property type="entry name" value="KefG/KefF"/>
</dbReference>
<protein>
    <submittedName>
        <fullName evidence="3">NAD(P)H-dependent oxidoreductase</fullName>
        <ecNumber evidence="3">1.-.-.-</ecNumber>
        <ecNumber evidence="3">1.6.99.-</ecNumber>
    </submittedName>
</protein>
<evidence type="ECO:0000313" key="3">
    <source>
        <dbReference type="EMBL" id="MFD2117492.1"/>
    </source>
</evidence>
<feature type="domain" description="Flavodoxin-like fold" evidence="2">
    <location>
        <begin position="9"/>
        <end position="174"/>
    </location>
</feature>
<evidence type="ECO:0000259" key="2">
    <source>
        <dbReference type="Pfam" id="PF02525"/>
    </source>
</evidence>
<dbReference type="Proteomes" id="UP001597362">
    <property type="component" value="Unassembled WGS sequence"/>
</dbReference>
<dbReference type="EC" id="1.-.-.-" evidence="3"/>
<organism evidence="3 4">
    <name type="scientific">Paenibacillus yanchengensis</name>
    <dbReference type="NCBI Taxonomy" id="2035833"/>
    <lineage>
        <taxon>Bacteria</taxon>
        <taxon>Bacillati</taxon>
        <taxon>Bacillota</taxon>
        <taxon>Bacilli</taxon>
        <taxon>Bacillales</taxon>
        <taxon>Paenibacillaceae</taxon>
        <taxon>Paenibacillus</taxon>
    </lineage>
</organism>
<dbReference type="PANTHER" id="PTHR47307">
    <property type="entry name" value="GLUTATHIONE-REGULATED POTASSIUM-EFFLUX SYSTEM ANCILLARY PROTEIN KEFG"/>
    <property type="match status" value="1"/>
</dbReference>